<feature type="compositionally biased region" description="Acidic residues" evidence="2">
    <location>
        <begin position="338"/>
        <end position="347"/>
    </location>
</feature>
<feature type="compositionally biased region" description="Basic and acidic residues" evidence="2">
    <location>
        <begin position="280"/>
        <end position="293"/>
    </location>
</feature>
<keyword evidence="4" id="KW-1185">Reference proteome</keyword>
<feature type="compositionally biased region" description="Basic and acidic residues" evidence="2">
    <location>
        <begin position="356"/>
        <end position="367"/>
    </location>
</feature>
<dbReference type="AlphaFoldDB" id="A0A067BWG1"/>
<sequence>MDRARKAEPHASETMWHREVHKNLEGHLSRMSHMTPFIDNTVPKTAAMGGSSTSKKSQLKEDRLDAIEVENRRLLERIATIALTTAKGGDDEKTPKKSLHDGQRKREQEKIYMENQAMLRRLQTVKPTLKQKDPKKGNKWKLKFVKSKEHKLSKSEREIETKTDGNAIHVKKASSRKATRRNKIVPGGASHGEEIVPEPEPSQKTPSITLDQPDPSDAHVVVERTSPTKPTNSPDEKTISFQCDAGGADATPVVSAPTLDKEYDEASDARDGPGFAPVGDEAKESPNTDRHDDLYDDDDRPTVRATAPEESSHHDEESTEPASTEVAGQELPPPPADGEADAYDDDLDNSHVYTNNEEKDTSTKETNEYNPTEPTLPKPPDVSSNIPAEEISAKDVPVESNTSLIPVDDDGHAYSDDDDSGESSPAPKEAVATAPNDHEGGDDYEDDTMHDTPPVNPEDDVYNAEFDDEEQHEHMELAYADDGFDDGHHADEDGADYGDEHFVE</sequence>
<feature type="region of interest" description="Disordered" evidence="2">
    <location>
        <begin position="145"/>
        <end position="504"/>
    </location>
</feature>
<dbReference type="GeneID" id="24134003"/>
<feature type="compositionally biased region" description="Acidic residues" evidence="2">
    <location>
        <begin position="457"/>
        <end position="470"/>
    </location>
</feature>
<dbReference type="Proteomes" id="UP000030745">
    <property type="component" value="Unassembled WGS sequence"/>
</dbReference>
<reference evidence="3 4" key="1">
    <citation type="journal article" date="2013" name="PLoS Genet.">
        <title>Distinctive expansion of potential virulence genes in the genome of the oomycete fish pathogen Saprolegnia parasitica.</title>
        <authorList>
            <person name="Jiang R.H."/>
            <person name="de Bruijn I."/>
            <person name="Haas B.J."/>
            <person name="Belmonte R."/>
            <person name="Lobach L."/>
            <person name="Christie J."/>
            <person name="van den Ackerveken G."/>
            <person name="Bottin A."/>
            <person name="Bulone V."/>
            <person name="Diaz-Moreno S.M."/>
            <person name="Dumas B."/>
            <person name="Fan L."/>
            <person name="Gaulin E."/>
            <person name="Govers F."/>
            <person name="Grenville-Briggs L.J."/>
            <person name="Horner N.R."/>
            <person name="Levin J.Z."/>
            <person name="Mammella M."/>
            <person name="Meijer H.J."/>
            <person name="Morris P."/>
            <person name="Nusbaum C."/>
            <person name="Oome S."/>
            <person name="Phillips A.J."/>
            <person name="van Rooyen D."/>
            <person name="Rzeszutek E."/>
            <person name="Saraiva M."/>
            <person name="Secombes C.J."/>
            <person name="Seidl M.F."/>
            <person name="Snel B."/>
            <person name="Stassen J.H."/>
            <person name="Sykes S."/>
            <person name="Tripathy S."/>
            <person name="van den Berg H."/>
            <person name="Vega-Arreguin J.C."/>
            <person name="Wawra S."/>
            <person name="Young S.K."/>
            <person name="Zeng Q."/>
            <person name="Dieguez-Uribeondo J."/>
            <person name="Russ C."/>
            <person name="Tyler B.M."/>
            <person name="van West P."/>
        </authorList>
    </citation>
    <scope>NUCLEOTIDE SEQUENCE [LARGE SCALE GENOMIC DNA]</scope>
    <source>
        <strain evidence="3 4">CBS 223.65</strain>
    </source>
</reference>
<accession>A0A067BWG1</accession>
<dbReference type="KEGG" id="spar:SPRG_12001"/>
<protein>
    <submittedName>
        <fullName evidence="3">Uncharacterized protein</fullName>
    </submittedName>
</protein>
<feature type="compositionally biased region" description="Basic residues" evidence="2">
    <location>
        <begin position="169"/>
        <end position="183"/>
    </location>
</feature>
<feature type="compositionally biased region" description="Basic and acidic residues" evidence="2">
    <location>
        <begin position="146"/>
        <end position="163"/>
    </location>
</feature>
<evidence type="ECO:0000256" key="1">
    <source>
        <dbReference type="ARBA" id="ARBA00008315"/>
    </source>
</evidence>
<feature type="compositionally biased region" description="Basic and acidic residues" evidence="2">
    <location>
        <begin position="88"/>
        <end position="106"/>
    </location>
</feature>
<dbReference type="PANTHER" id="PTHR33768:SF3">
    <property type="entry name" value="MIP11318P"/>
    <property type="match status" value="1"/>
</dbReference>
<gene>
    <name evidence="3" type="ORF">SPRG_12001</name>
</gene>
<comment type="similarity">
    <text evidence="1">Belongs to the CFAP97 family.</text>
</comment>
<dbReference type="PANTHER" id="PTHR33768">
    <property type="entry name" value="MIP11318P"/>
    <property type="match status" value="1"/>
</dbReference>
<evidence type="ECO:0000313" key="3">
    <source>
        <dbReference type="EMBL" id="KDO22864.1"/>
    </source>
</evidence>
<evidence type="ECO:0000256" key="2">
    <source>
        <dbReference type="SAM" id="MobiDB-lite"/>
    </source>
</evidence>
<evidence type="ECO:0000313" key="4">
    <source>
        <dbReference type="Proteomes" id="UP000030745"/>
    </source>
</evidence>
<dbReference type="STRING" id="695850.A0A067BWG1"/>
<feature type="region of interest" description="Disordered" evidence="2">
    <location>
        <begin position="86"/>
        <end position="106"/>
    </location>
</feature>
<organism evidence="3 4">
    <name type="scientific">Saprolegnia parasitica (strain CBS 223.65)</name>
    <dbReference type="NCBI Taxonomy" id="695850"/>
    <lineage>
        <taxon>Eukaryota</taxon>
        <taxon>Sar</taxon>
        <taxon>Stramenopiles</taxon>
        <taxon>Oomycota</taxon>
        <taxon>Saprolegniomycetes</taxon>
        <taxon>Saprolegniales</taxon>
        <taxon>Saprolegniaceae</taxon>
        <taxon>Saprolegnia</taxon>
    </lineage>
</organism>
<dbReference type="OMA" id="ASETMWH"/>
<dbReference type="InterPro" id="IPR029488">
    <property type="entry name" value="Hmw/CFAP97"/>
</dbReference>
<dbReference type="Pfam" id="PF13879">
    <property type="entry name" value="Hmw_CFAP97"/>
    <property type="match status" value="1"/>
</dbReference>
<dbReference type="OrthoDB" id="127924at2759"/>
<feature type="compositionally biased region" description="Basic and acidic residues" evidence="2">
    <location>
        <begin position="485"/>
        <end position="504"/>
    </location>
</feature>
<name>A0A067BWG1_SAPPC</name>
<proteinExistence type="inferred from homology"/>
<dbReference type="RefSeq" id="XP_012206421.1">
    <property type="nucleotide sequence ID" value="XM_012351031.1"/>
</dbReference>
<dbReference type="VEuPathDB" id="FungiDB:SPRG_12001"/>
<dbReference type="InterPro" id="IPR038792">
    <property type="entry name" value="CFAP97D1/2"/>
</dbReference>
<dbReference type="EMBL" id="KK583261">
    <property type="protein sequence ID" value="KDO22864.1"/>
    <property type="molecule type" value="Genomic_DNA"/>
</dbReference>